<organism evidence="1 2">
    <name type="scientific">Petrolisthes cinctipes</name>
    <name type="common">Flat porcelain crab</name>
    <dbReference type="NCBI Taxonomy" id="88211"/>
    <lineage>
        <taxon>Eukaryota</taxon>
        <taxon>Metazoa</taxon>
        <taxon>Ecdysozoa</taxon>
        <taxon>Arthropoda</taxon>
        <taxon>Crustacea</taxon>
        <taxon>Multicrustacea</taxon>
        <taxon>Malacostraca</taxon>
        <taxon>Eumalacostraca</taxon>
        <taxon>Eucarida</taxon>
        <taxon>Decapoda</taxon>
        <taxon>Pleocyemata</taxon>
        <taxon>Anomura</taxon>
        <taxon>Galatheoidea</taxon>
        <taxon>Porcellanidae</taxon>
        <taxon>Petrolisthes</taxon>
    </lineage>
</organism>
<keyword evidence="2" id="KW-1185">Reference proteome</keyword>
<sequence length="67" mass="8003">MAWLKSEGERERWSWEEKRSSFEVPRSIGFDEEYDEHDHYHPQARPLQRLLCYPSRKFGGSALSFGV</sequence>
<evidence type="ECO:0000313" key="1">
    <source>
        <dbReference type="EMBL" id="KAK3872889.1"/>
    </source>
</evidence>
<dbReference type="Proteomes" id="UP001286313">
    <property type="component" value="Unassembled WGS sequence"/>
</dbReference>
<dbReference type="EMBL" id="JAWQEG010002294">
    <property type="protein sequence ID" value="KAK3872889.1"/>
    <property type="molecule type" value="Genomic_DNA"/>
</dbReference>
<reference evidence="1" key="1">
    <citation type="submission" date="2023-10" db="EMBL/GenBank/DDBJ databases">
        <title>Genome assemblies of two species of porcelain crab, Petrolisthes cinctipes and Petrolisthes manimaculis (Anomura: Porcellanidae).</title>
        <authorList>
            <person name="Angst P."/>
        </authorList>
    </citation>
    <scope>NUCLEOTIDE SEQUENCE</scope>
    <source>
        <strain evidence="1">PB745_01</strain>
        <tissue evidence="1">Gill</tissue>
    </source>
</reference>
<evidence type="ECO:0000313" key="2">
    <source>
        <dbReference type="Proteomes" id="UP001286313"/>
    </source>
</evidence>
<comment type="caution">
    <text evidence="1">The sequence shown here is derived from an EMBL/GenBank/DDBJ whole genome shotgun (WGS) entry which is preliminary data.</text>
</comment>
<dbReference type="AlphaFoldDB" id="A0AAE1KGJ9"/>
<gene>
    <name evidence="1" type="ORF">Pcinc_022071</name>
</gene>
<accession>A0AAE1KGJ9</accession>
<proteinExistence type="predicted"/>
<name>A0AAE1KGJ9_PETCI</name>
<protein>
    <submittedName>
        <fullName evidence="1">Uncharacterized protein</fullName>
    </submittedName>
</protein>